<accession>A0A832I2K2</accession>
<evidence type="ECO:0000256" key="1">
    <source>
        <dbReference type="ARBA" id="ARBA00004196"/>
    </source>
</evidence>
<feature type="domain" description="CusB-like barrel-sandwich hybrid" evidence="4">
    <location>
        <begin position="71"/>
        <end position="260"/>
    </location>
</feature>
<dbReference type="InterPro" id="IPR050465">
    <property type="entry name" value="UPF0194_transport"/>
</dbReference>
<dbReference type="Gene3D" id="2.40.50.100">
    <property type="match status" value="1"/>
</dbReference>
<dbReference type="AlphaFoldDB" id="A0A832I2K2"/>
<protein>
    <submittedName>
        <fullName evidence="5">HlyD family efflux transporter periplasmic adaptor subunit</fullName>
    </submittedName>
</protein>
<evidence type="ECO:0000256" key="2">
    <source>
        <dbReference type="ARBA" id="ARBA00023054"/>
    </source>
</evidence>
<dbReference type="PANTHER" id="PTHR32347:SF23">
    <property type="entry name" value="BLL5650 PROTEIN"/>
    <property type="match status" value="1"/>
</dbReference>
<name>A0A832I2K2_UNCEI</name>
<dbReference type="Gene3D" id="2.40.420.20">
    <property type="match status" value="1"/>
</dbReference>
<evidence type="ECO:0000259" key="4">
    <source>
        <dbReference type="Pfam" id="PF25919"/>
    </source>
</evidence>
<comment type="caution">
    <text evidence="5">The sequence shown here is derived from an EMBL/GenBank/DDBJ whole genome shotgun (WGS) entry which is preliminary data.</text>
</comment>
<organism evidence="5">
    <name type="scientific">Eiseniibacteriota bacterium</name>
    <dbReference type="NCBI Taxonomy" id="2212470"/>
    <lineage>
        <taxon>Bacteria</taxon>
        <taxon>Candidatus Eiseniibacteriota</taxon>
    </lineage>
</organism>
<dbReference type="GO" id="GO:0030313">
    <property type="term" value="C:cell envelope"/>
    <property type="evidence" value="ECO:0007669"/>
    <property type="project" value="UniProtKB-SubCell"/>
</dbReference>
<comment type="subcellular location">
    <subcellularLocation>
        <location evidence="1">Cell envelope</location>
    </subcellularLocation>
</comment>
<sequence length="413" mass="44161">MDIPRVKPHRSRAPMLLGVAAAVVLGSVGVSRLRPAAPEVERSSLWIDTVRRGTMVREVRGAGTLVPESQRIVSALTAGRVDRVLARPGARVEAGTILLEISNPDVELQALDAERQLKLAEADLASLRASLESQRLVAESDAAAATSELREAERQAAVAERLTAEGLASGMETERARDRVESARVRARAEARRLVVLTEALAAQLELRRLEVERLRAVARVQRERVASMRVAAGAAGVVQELSLEPGEWVNPGQALARVAGPERLKAVVRVPELQARDLAIGLPAVIDTRNGTVAGRVSRVDPAVQGGTVAVDLAIEGALPKGARPDLSVDATIQIEKLDGVLYVGRPAEGSSESEVRLFRIERDGHTASRVPVALGRGSANTVEIRSGLAAGDKVILSEMSRWDGVDRVRLR</sequence>
<dbReference type="EMBL" id="DSQF01000022">
    <property type="protein sequence ID" value="HGZ43979.1"/>
    <property type="molecule type" value="Genomic_DNA"/>
</dbReference>
<dbReference type="PANTHER" id="PTHR32347">
    <property type="entry name" value="EFFLUX SYSTEM COMPONENT YKNX-RELATED"/>
    <property type="match status" value="1"/>
</dbReference>
<dbReference type="InterPro" id="IPR058790">
    <property type="entry name" value="BSH_CusB"/>
</dbReference>
<feature type="coiled-coil region" evidence="3">
    <location>
        <begin position="110"/>
        <end position="162"/>
    </location>
</feature>
<gene>
    <name evidence="5" type="ORF">ENR23_11270</name>
</gene>
<evidence type="ECO:0000313" key="5">
    <source>
        <dbReference type="EMBL" id="HGZ43979.1"/>
    </source>
</evidence>
<dbReference type="Gene3D" id="2.40.30.170">
    <property type="match status" value="1"/>
</dbReference>
<evidence type="ECO:0000256" key="3">
    <source>
        <dbReference type="SAM" id="Coils"/>
    </source>
</evidence>
<keyword evidence="2 3" id="KW-0175">Coiled coil</keyword>
<reference evidence="5" key="1">
    <citation type="journal article" date="2020" name="mSystems">
        <title>Genome- and Community-Level Interaction Insights into Carbon Utilization and Element Cycling Functions of Hydrothermarchaeota in Hydrothermal Sediment.</title>
        <authorList>
            <person name="Zhou Z."/>
            <person name="Liu Y."/>
            <person name="Xu W."/>
            <person name="Pan J."/>
            <person name="Luo Z.H."/>
            <person name="Li M."/>
        </authorList>
    </citation>
    <scope>NUCLEOTIDE SEQUENCE [LARGE SCALE GENOMIC DNA]</scope>
    <source>
        <strain evidence="5">SpSt-381</strain>
    </source>
</reference>
<dbReference type="Pfam" id="PF25919">
    <property type="entry name" value="BSH_CusB"/>
    <property type="match status" value="1"/>
</dbReference>
<proteinExistence type="predicted"/>
<dbReference type="Gene3D" id="1.10.287.470">
    <property type="entry name" value="Helix hairpin bin"/>
    <property type="match status" value="1"/>
</dbReference>